<evidence type="ECO:0000256" key="1">
    <source>
        <dbReference type="SAM" id="Phobius"/>
    </source>
</evidence>
<keyword evidence="1" id="KW-0472">Membrane</keyword>
<name>A0A0R2I7C8_9LACO</name>
<feature type="transmembrane region" description="Helical" evidence="1">
    <location>
        <begin position="111"/>
        <end position="129"/>
    </location>
</feature>
<dbReference type="AlphaFoldDB" id="A0A0R2I7C8"/>
<accession>A0A0R2I7C8</accession>
<proteinExistence type="predicted"/>
<feature type="transmembrane region" description="Helical" evidence="1">
    <location>
        <begin position="161"/>
        <end position="178"/>
    </location>
</feature>
<dbReference type="Proteomes" id="UP000050934">
    <property type="component" value="Unassembled WGS sequence"/>
</dbReference>
<organism evidence="2 3">
    <name type="scientific">Limosilactobacillus secaliphilus</name>
    <dbReference type="NCBI Taxonomy" id="396268"/>
    <lineage>
        <taxon>Bacteria</taxon>
        <taxon>Bacillati</taxon>
        <taxon>Bacillota</taxon>
        <taxon>Bacilli</taxon>
        <taxon>Lactobacillales</taxon>
        <taxon>Lactobacillaceae</taxon>
        <taxon>Limosilactobacillus</taxon>
    </lineage>
</organism>
<feature type="transmembrane region" description="Helical" evidence="1">
    <location>
        <begin position="190"/>
        <end position="207"/>
    </location>
</feature>
<comment type="caution">
    <text evidence="2">The sequence shown here is derived from an EMBL/GenBank/DDBJ whole genome shotgun (WGS) entry which is preliminary data.</text>
</comment>
<keyword evidence="1" id="KW-1133">Transmembrane helix</keyword>
<feature type="transmembrane region" description="Helical" evidence="1">
    <location>
        <begin position="219"/>
        <end position="242"/>
    </location>
</feature>
<feature type="transmembrane region" description="Helical" evidence="1">
    <location>
        <begin position="43"/>
        <end position="69"/>
    </location>
</feature>
<dbReference type="STRING" id="396268.IV45_GL000900"/>
<evidence type="ECO:0000313" key="3">
    <source>
        <dbReference type="Proteomes" id="UP000050934"/>
    </source>
</evidence>
<keyword evidence="3" id="KW-1185">Reference proteome</keyword>
<keyword evidence="1" id="KW-0812">Transmembrane</keyword>
<protein>
    <submittedName>
        <fullName evidence="2">Integral membrane protein</fullName>
    </submittedName>
</protein>
<reference evidence="2 3" key="1">
    <citation type="journal article" date="2015" name="Genome Announc.">
        <title>Expanding the biotechnology potential of lactobacilli through comparative genomics of 213 strains and associated genera.</title>
        <authorList>
            <person name="Sun Z."/>
            <person name="Harris H.M."/>
            <person name="McCann A."/>
            <person name="Guo C."/>
            <person name="Argimon S."/>
            <person name="Zhang W."/>
            <person name="Yang X."/>
            <person name="Jeffery I.B."/>
            <person name="Cooney J.C."/>
            <person name="Kagawa T.F."/>
            <person name="Liu W."/>
            <person name="Song Y."/>
            <person name="Salvetti E."/>
            <person name="Wrobel A."/>
            <person name="Rasinkangas P."/>
            <person name="Parkhill J."/>
            <person name="Rea M.C."/>
            <person name="O'Sullivan O."/>
            <person name="Ritari J."/>
            <person name="Douillard F.P."/>
            <person name="Paul Ross R."/>
            <person name="Yang R."/>
            <person name="Briner A.E."/>
            <person name="Felis G.E."/>
            <person name="de Vos W.M."/>
            <person name="Barrangou R."/>
            <person name="Klaenhammer T.R."/>
            <person name="Caufield P.W."/>
            <person name="Cui Y."/>
            <person name="Zhang H."/>
            <person name="O'Toole P.W."/>
        </authorList>
    </citation>
    <scope>NUCLEOTIDE SEQUENCE [LARGE SCALE GENOMIC DNA]</scope>
    <source>
        <strain evidence="2 3">DSM 17896</strain>
    </source>
</reference>
<gene>
    <name evidence="2" type="ORF">IV45_GL000900</name>
</gene>
<feature type="transmembrane region" description="Helical" evidence="1">
    <location>
        <begin position="12"/>
        <end position="31"/>
    </location>
</feature>
<sequence>MMRTILNVLWQLGLWLIVIPGILGIILVAISRANKRLVAMQNGLWGMILLGGIGVILHELSHLILALLFGHHIDRVALLHIPDRNDPSDNCLGYVNHSFNDHNLYQRCGNFFIGIAPVLGCTLAMTLLTRTLAPQVYNYCLQLFLPTMAPLPVSAGSKWQLIVWLILMVNIAVGGFDLSSADLQNSAHGVTALLLILLGLAAILAWLSNPLMVGQWLSAHLIIAYWALILAIVFNLILWLFLHLIVRR</sequence>
<dbReference type="PATRIC" id="fig|396268.3.peg.912"/>
<evidence type="ECO:0000313" key="2">
    <source>
        <dbReference type="EMBL" id="KRN58453.1"/>
    </source>
</evidence>
<dbReference type="EMBL" id="JQBW01000010">
    <property type="protein sequence ID" value="KRN58453.1"/>
    <property type="molecule type" value="Genomic_DNA"/>
</dbReference>